<dbReference type="PROSITE" id="PS50181">
    <property type="entry name" value="FBOX"/>
    <property type="match status" value="1"/>
</dbReference>
<accession>A0A8J8WKA8</accession>
<dbReference type="Pfam" id="PF12937">
    <property type="entry name" value="F-box-like"/>
    <property type="match status" value="1"/>
</dbReference>
<feature type="domain" description="F-box" evidence="1">
    <location>
        <begin position="51"/>
        <end position="99"/>
    </location>
</feature>
<dbReference type="CDD" id="cd09917">
    <property type="entry name" value="F-box_SF"/>
    <property type="match status" value="1"/>
</dbReference>
<dbReference type="SUPFAM" id="SSF81383">
    <property type="entry name" value="F-box domain"/>
    <property type="match status" value="1"/>
</dbReference>
<dbReference type="AlphaFoldDB" id="A0A8J8WKA8"/>
<dbReference type="InterPro" id="IPR036047">
    <property type="entry name" value="F-box-like_dom_sf"/>
</dbReference>
<dbReference type="EMBL" id="WIWV01000003">
    <property type="protein sequence ID" value="KAF7719802.1"/>
    <property type="molecule type" value="Genomic_DNA"/>
</dbReference>
<name>A0A8J8WKA8_9EURO</name>
<dbReference type="SMART" id="SM00256">
    <property type="entry name" value="FBOX"/>
    <property type="match status" value="1"/>
</dbReference>
<proteinExistence type="predicted"/>
<dbReference type="OrthoDB" id="8864979at2759"/>
<evidence type="ECO:0000313" key="3">
    <source>
        <dbReference type="Proteomes" id="UP000631181"/>
    </source>
</evidence>
<dbReference type="Proteomes" id="UP000631181">
    <property type="component" value="Unassembled WGS sequence"/>
</dbReference>
<dbReference type="Gene3D" id="1.20.1280.50">
    <property type="match status" value="1"/>
</dbReference>
<evidence type="ECO:0000313" key="2">
    <source>
        <dbReference type="EMBL" id="KAF7719802.1"/>
    </source>
</evidence>
<evidence type="ECO:0000259" key="1">
    <source>
        <dbReference type="PROSITE" id="PS50181"/>
    </source>
</evidence>
<gene>
    <name evidence="2" type="ORF">PECM_004588</name>
</gene>
<reference evidence="2" key="1">
    <citation type="journal article" date="2020" name="Front. Microbiol.">
        <title>Gene regulatory networks of Penicillium echinulatum 2HH and Penicillium oxalicum 114-2 inferred by a computational biology approach.</title>
        <authorList>
            <person name="Lenz A.R."/>
            <person name="Galan-Vasquez E."/>
            <person name="Balbinot E."/>
            <person name="De Abreu F.P."/>
            <person name="De Oliveira N.S."/>
            <person name="Da Rosa L.O."/>
            <person name="De Avila E Silva S."/>
            <person name="Camassola M."/>
            <person name="Dillon A.J.P."/>
            <person name="Perez-Rueda E."/>
        </authorList>
    </citation>
    <scope>NUCLEOTIDE SEQUENCE</scope>
    <source>
        <strain evidence="2">S1M29</strain>
    </source>
</reference>
<organism evidence="2 3">
    <name type="scientific">Penicillium ucsense</name>
    <dbReference type="NCBI Taxonomy" id="2839758"/>
    <lineage>
        <taxon>Eukaryota</taxon>
        <taxon>Fungi</taxon>
        <taxon>Dikarya</taxon>
        <taxon>Ascomycota</taxon>
        <taxon>Pezizomycotina</taxon>
        <taxon>Eurotiomycetes</taxon>
        <taxon>Eurotiomycetidae</taxon>
        <taxon>Eurotiales</taxon>
        <taxon>Aspergillaceae</taxon>
        <taxon>Penicillium</taxon>
    </lineage>
</organism>
<dbReference type="InterPro" id="IPR001810">
    <property type="entry name" value="F-box_dom"/>
</dbReference>
<sequence length="417" mass="48626">MTSFPKIRPAVEKFRAALARRKEAKDRSHRRGVSEFTSSSLGVKNVNPPIPPSPWGLPVEIQIKIFGYCDTTDFYRLKLVCKSFNALLLLNEHEIVRQYLRQRRHGTLPSPLDDKRTYTRNPEDDMVLLSDLFPPSKSAKGGHLYTFRYLHELRSRQKQCSKLCYYLADRVMDRFMQTEQVFLRSSFPVKKTERSAMVKRGKTSIWFRLAPLMYYVMYFLQSFASARREHTNLLLRAHESGQLSVPVPAETRRKMYRKLQTQILREPPFHNTAALVATHHCMHLLVSLIRYTMAADTEIDDSWILSLLMWSPFTRIMEYFSAEIGDGGNQRMQRKDFMYNFHRDMTAHEKDHMNSLIFGPANGDTDRSVRDLWFDAASVEMELRQASPHHVETVWTWNGMPIVLGCPDCRPAPGWRA</sequence>
<comment type="caution">
    <text evidence="2">The sequence shown here is derived from an EMBL/GenBank/DDBJ whole genome shotgun (WGS) entry which is preliminary data.</text>
</comment>
<protein>
    <recommendedName>
        <fullName evidence="1">F-box domain-containing protein</fullName>
    </recommendedName>
</protein>
<keyword evidence="3" id="KW-1185">Reference proteome</keyword>